<dbReference type="SUPFAM" id="SSF47203">
    <property type="entry name" value="Acyl-CoA dehydrogenase C-terminal domain-like"/>
    <property type="match status" value="1"/>
</dbReference>
<dbReference type="PANTHER" id="PTHR43884">
    <property type="entry name" value="ACYL-COA DEHYDROGENASE"/>
    <property type="match status" value="1"/>
</dbReference>
<dbReference type="Gene3D" id="1.20.140.10">
    <property type="entry name" value="Butyryl-CoA Dehydrogenase, subunit A, domain 3"/>
    <property type="match status" value="1"/>
</dbReference>
<keyword evidence="4" id="KW-0274">FAD</keyword>
<evidence type="ECO:0000256" key="1">
    <source>
        <dbReference type="ARBA" id="ARBA00001974"/>
    </source>
</evidence>
<name>A0A437MEH1_9PROT</name>
<dbReference type="SUPFAM" id="SSF56645">
    <property type="entry name" value="Acyl-CoA dehydrogenase NM domain-like"/>
    <property type="match status" value="1"/>
</dbReference>
<comment type="similarity">
    <text evidence="2">Belongs to the acyl-CoA dehydrogenase family.</text>
</comment>
<protein>
    <submittedName>
        <fullName evidence="7">Acyl-CoA dehydrogenase</fullName>
    </submittedName>
</protein>
<evidence type="ECO:0000256" key="4">
    <source>
        <dbReference type="ARBA" id="ARBA00022827"/>
    </source>
</evidence>
<evidence type="ECO:0000256" key="2">
    <source>
        <dbReference type="ARBA" id="ARBA00009347"/>
    </source>
</evidence>
<dbReference type="Pfam" id="PF00441">
    <property type="entry name" value="Acyl-CoA_dh_1"/>
    <property type="match status" value="1"/>
</dbReference>
<proteinExistence type="inferred from homology"/>
<evidence type="ECO:0000313" key="8">
    <source>
        <dbReference type="Proteomes" id="UP000282957"/>
    </source>
</evidence>
<evidence type="ECO:0000259" key="6">
    <source>
        <dbReference type="Pfam" id="PF00441"/>
    </source>
</evidence>
<dbReference type="GO" id="GO:0003995">
    <property type="term" value="F:acyl-CoA dehydrogenase activity"/>
    <property type="evidence" value="ECO:0007669"/>
    <property type="project" value="TreeGrafter"/>
</dbReference>
<dbReference type="InterPro" id="IPR009100">
    <property type="entry name" value="AcylCoA_DH/oxidase_NM_dom_sf"/>
</dbReference>
<dbReference type="InterPro" id="IPR036250">
    <property type="entry name" value="AcylCo_DH-like_C"/>
</dbReference>
<dbReference type="InterPro" id="IPR009075">
    <property type="entry name" value="AcylCo_DH/oxidase_C"/>
</dbReference>
<dbReference type="AlphaFoldDB" id="A0A437MEH1"/>
<dbReference type="Gene3D" id="1.10.540.10">
    <property type="entry name" value="Acyl-CoA dehydrogenase/oxidase, N-terminal domain"/>
    <property type="match status" value="1"/>
</dbReference>
<accession>A0A437MEH1</accession>
<keyword evidence="8" id="KW-1185">Reference proteome</keyword>
<dbReference type="OrthoDB" id="2450120at2"/>
<keyword evidence="5" id="KW-0560">Oxidoreductase</keyword>
<sequence length="312" mass="32529">MSEIGEAIAGQIDRLLNDGNTPARLRRLEGGEWLADTWAALEEMGLPLALVPEEVGLSWADAAAIWQVLGRHGAPVPMGEAMLANALLASPVEGVVTLGDRAAPFGRFAAHALTETGLHAVTGHTPGLNLAREPRDALVLGPATGAGAATLRLGLALLRAALMAGAARHALNLAVEWANTRKQFGRPIGKFQAIQQELAVVAGEVAALETAVGIAARAVDAHGLAGAGFEIGCAKVIAGEAAEATARRVHQVFAAIGITEEHELHHFTRRLWSWRDEGGSERAWAAEIGAQAIARGGAALWADITSRDVRTA</sequence>
<dbReference type="EMBL" id="SACL01000004">
    <property type="protein sequence ID" value="RVT96037.1"/>
    <property type="molecule type" value="Genomic_DNA"/>
</dbReference>
<dbReference type="RefSeq" id="WP_127787971.1">
    <property type="nucleotide sequence ID" value="NZ_SACL01000004.1"/>
</dbReference>
<comment type="cofactor">
    <cofactor evidence="1">
        <name>FAD</name>
        <dbReference type="ChEBI" id="CHEBI:57692"/>
    </cofactor>
</comment>
<evidence type="ECO:0000256" key="5">
    <source>
        <dbReference type="ARBA" id="ARBA00023002"/>
    </source>
</evidence>
<keyword evidence="3" id="KW-0285">Flavoprotein</keyword>
<dbReference type="InterPro" id="IPR037069">
    <property type="entry name" value="AcylCoA_DH/ox_N_sf"/>
</dbReference>
<comment type="caution">
    <text evidence="7">The sequence shown here is derived from an EMBL/GenBank/DDBJ whole genome shotgun (WGS) entry which is preliminary data.</text>
</comment>
<dbReference type="GO" id="GO:0050660">
    <property type="term" value="F:flavin adenine dinucleotide binding"/>
    <property type="evidence" value="ECO:0007669"/>
    <property type="project" value="InterPro"/>
</dbReference>
<dbReference type="Proteomes" id="UP000282957">
    <property type="component" value="Unassembled WGS sequence"/>
</dbReference>
<evidence type="ECO:0000313" key="7">
    <source>
        <dbReference type="EMBL" id="RVT96037.1"/>
    </source>
</evidence>
<feature type="domain" description="Acyl-CoA dehydrogenase/oxidase C-terminal" evidence="6">
    <location>
        <begin position="158"/>
        <end position="280"/>
    </location>
</feature>
<reference evidence="7 8" key="1">
    <citation type="submission" date="2019-01" db="EMBL/GenBank/DDBJ databases">
        <authorList>
            <person name="Chen W.-M."/>
        </authorList>
    </citation>
    <scope>NUCLEOTIDE SEQUENCE [LARGE SCALE GENOMIC DNA]</scope>
    <source>
        <strain evidence="7 8">CCP-6</strain>
    </source>
</reference>
<gene>
    <name evidence="7" type="ORF">EOD42_12990</name>
</gene>
<evidence type="ECO:0000256" key="3">
    <source>
        <dbReference type="ARBA" id="ARBA00022630"/>
    </source>
</evidence>
<organism evidence="7 8">
    <name type="scientific">Rhodovarius crocodyli</name>
    <dbReference type="NCBI Taxonomy" id="1979269"/>
    <lineage>
        <taxon>Bacteria</taxon>
        <taxon>Pseudomonadati</taxon>
        <taxon>Pseudomonadota</taxon>
        <taxon>Alphaproteobacteria</taxon>
        <taxon>Acetobacterales</taxon>
        <taxon>Roseomonadaceae</taxon>
        <taxon>Rhodovarius</taxon>
    </lineage>
</organism>
<dbReference type="PANTHER" id="PTHR43884:SF20">
    <property type="entry name" value="ACYL-COA DEHYDROGENASE FADE28"/>
    <property type="match status" value="1"/>
</dbReference>